<dbReference type="AlphaFoldDB" id="M6KJ95"/>
<evidence type="ECO:0000313" key="1">
    <source>
        <dbReference type="EMBL" id="EMN27852.1"/>
    </source>
</evidence>
<name>M6KJ95_LEPIR</name>
<organism evidence="1 2">
    <name type="scientific">Leptospira interrogans serovar Pyrogenes str. L0374</name>
    <dbReference type="NCBI Taxonomy" id="1049928"/>
    <lineage>
        <taxon>Bacteria</taxon>
        <taxon>Pseudomonadati</taxon>
        <taxon>Spirochaetota</taxon>
        <taxon>Spirochaetia</taxon>
        <taxon>Leptospirales</taxon>
        <taxon>Leptospiraceae</taxon>
        <taxon>Leptospira</taxon>
    </lineage>
</organism>
<protein>
    <submittedName>
        <fullName evidence="1">Uncharacterized protein</fullName>
    </submittedName>
</protein>
<dbReference type="EMBL" id="AHMZ02000155">
    <property type="protein sequence ID" value="EMN27852.1"/>
    <property type="molecule type" value="Genomic_DNA"/>
</dbReference>
<sequence>MYYPITLNRIHKLRFKLDHLSTNTTPKTKKYSLGSLKPLEFVKFG</sequence>
<comment type="caution">
    <text evidence="1">The sequence shown here is derived from an EMBL/GenBank/DDBJ whole genome shotgun (WGS) entry which is preliminary data.</text>
</comment>
<proteinExistence type="predicted"/>
<reference evidence="1 2" key="1">
    <citation type="submission" date="2013-01" db="EMBL/GenBank/DDBJ databases">
        <authorList>
            <person name="Harkins D.M."/>
            <person name="Durkin A.S."/>
            <person name="Brinkac L.M."/>
            <person name="Haft D.H."/>
            <person name="Selengut J.D."/>
            <person name="Sanka R."/>
            <person name="DePew J."/>
            <person name="Purushe J."/>
            <person name="Peacock S.J."/>
            <person name="Thaipadungpanit J."/>
            <person name="Wuthiekanun V.W."/>
            <person name="Day N.P."/>
            <person name="Vinetz J.M."/>
            <person name="Sutton G.G."/>
            <person name="Nierman W.C."/>
            <person name="Fouts D.E."/>
        </authorList>
    </citation>
    <scope>NUCLEOTIDE SEQUENCE [LARGE SCALE GENOMIC DNA]</scope>
    <source>
        <strain evidence="1 2">L0374</strain>
    </source>
</reference>
<evidence type="ECO:0000313" key="2">
    <source>
        <dbReference type="Proteomes" id="UP000012137"/>
    </source>
</evidence>
<accession>M6KJ95</accession>
<dbReference type="Proteomes" id="UP000012137">
    <property type="component" value="Unassembled WGS sequence"/>
</dbReference>
<gene>
    <name evidence="1" type="ORF">LEP1GSC083_1972</name>
</gene>